<dbReference type="AlphaFoldDB" id="A0A177E6N6"/>
<dbReference type="EC" id="2.1.2.2" evidence="2"/>
<gene>
    <name evidence="6" type="ORF">TH606_06810</name>
</gene>
<dbReference type="GO" id="GO:0005737">
    <property type="term" value="C:cytoplasm"/>
    <property type="evidence" value="ECO:0007669"/>
    <property type="project" value="TreeGrafter"/>
</dbReference>
<dbReference type="GO" id="GO:0004644">
    <property type="term" value="F:phosphoribosylglycinamide formyltransferase activity"/>
    <property type="evidence" value="ECO:0007669"/>
    <property type="project" value="UniProtKB-EC"/>
</dbReference>
<sequence length="273" mass="31356">MLKLGWFSTGRDQAARDLLKIVHQKIKEGFIPGEISFVFLSREPGESQESDAFLELCKDLGLKVYCLSAKKFEPSLRQQDREVWRTLYHQKVYDLIKKEPAELVILAGYMWVVSAELCQKLPMINLHPALPGGPQGTWQEVIWRLLEEKAYETGAMMHLVTPELDRGPAVTFCHFNIKEGKFAPLWEAFEKKVATRGLAKIMEEEGEKEPLFALIREEGVKRELPLIVYTIKAFADGEIKLVNHQLVNKEGKKLENPFDLTPRIEKYLATGEW</sequence>
<protein>
    <recommendedName>
        <fullName evidence="2">phosphoribosylglycinamide formyltransferase 1</fullName>
        <ecNumber evidence="2">2.1.2.2</ecNumber>
    </recommendedName>
</protein>
<accession>A0A177E6N6</accession>
<comment type="pathway">
    <text evidence="1">Purine metabolism; IMP biosynthesis via de novo pathway; N(2)-formyl-N(1)-(5-phospho-D-ribosyl)glycinamide from N(1)-(5-phospho-D-ribosyl)glycinamide (10-formyl THF route): step 1/1.</text>
</comment>
<keyword evidence="3 6" id="KW-0808">Transferase</keyword>
<dbReference type="PANTHER" id="PTHR43369:SF2">
    <property type="entry name" value="PHOSPHORIBOSYLGLYCINAMIDE FORMYLTRANSFERASE"/>
    <property type="match status" value="1"/>
</dbReference>
<dbReference type="Pfam" id="PF00551">
    <property type="entry name" value="Formyl_trans_N"/>
    <property type="match status" value="1"/>
</dbReference>
<reference evidence="6 7" key="1">
    <citation type="submission" date="2016-02" db="EMBL/GenBank/DDBJ databases">
        <title>Draft genome sequence of Thermodesulfatator sp. S606.</title>
        <authorList>
            <person name="Lai Q."/>
            <person name="Cao J."/>
            <person name="Dupont S."/>
            <person name="Shao Z."/>
            <person name="Jebbar M."/>
            <person name="Alain K."/>
        </authorList>
    </citation>
    <scope>NUCLEOTIDE SEQUENCE [LARGE SCALE GENOMIC DNA]</scope>
    <source>
        <strain evidence="6 7">S606</strain>
    </source>
</reference>
<keyword evidence="7" id="KW-1185">Reference proteome</keyword>
<evidence type="ECO:0000256" key="1">
    <source>
        <dbReference type="ARBA" id="ARBA00005054"/>
    </source>
</evidence>
<dbReference type="EMBL" id="LSFI01000029">
    <property type="protein sequence ID" value="OAG27448.1"/>
    <property type="molecule type" value="Genomic_DNA"/>
</dbReference>
<dbReference type="InterPro" id="IPR036477">
    <property type="entry name" value="Formyl_transf_N_sf"/>
</dbReference>
<dbReference type="InterPro" id="IPR002376">
    <property type="entry name" value="Formyl_transf_N"/>
</dbReference>
<dbReference type="PANTHER" id="PTHR43369">
    <property type="entry name" value="PHOSPHORIBOSYLGLYCINAMIDE FORMYLTRANSFERASE"/>
    <property type="match status" value="1"/>
</dbReference>
<evidence type="ECO:0000256" key="3">
    <source>
        <dbReference type="ARBA" id="ARBA00022679"/>
    </source>
</evidence>
<dbReference type="OrthoDB" id="9806170at2"/>
<dbReference type="RefSeq" id="WP_068542273.1">
    <property type="nucleotide sequence ID" value="NZ_LSFI01000029.1"/>
</dbReference>
<keyword evidence="4" id="KW-0658">Purine biosynthesis</keyword>
<evidence type="ECO:0000256" key="2">
    <source>
        <dbReference type="ARBA" id="ARBA00012254"/>
    </source>
</evidence>
<dbReference type="GO" id="GO:0006189">
    <property type="term" value="P:'de novo' IMP biosynthetic process"/>
    <property type="evidence" value="ECO:0007669"/>
    <property type="project" value="TreeGrafter"/>
</dbReference>
<feature type="domain" description="Formyl transferase N-terminal" evidence="5">
    <location>
        <begin position="85"/>
        <end position="177"/>
    </location>
</feature>
<proteinExistence type="predicted"/>
<dbReference type="SUPFAM" id="SSF53328">
    <property type="entry name" value="Formyltransferase"/>
    <property type="match status" value="1"/>
</dbReference>
<evidence type="ECO:0000313" key="7">
    <source>
        <dbReference type="Proteomes" id="UP000076964"/>
    </source>
</evidence>
<dbReference type="Gene3D" id="3.40.50.170">
    <property type="entry name" value="Formyl transferase, N-terminal domain"/>
    <property type="match status" value="1"/>
</dbReference>
<name>A0A177E6N6_9BACT</name>
<organism evidence="6 7">
    <name type="scientific">Thermodesulfatator autotrophicus</name>
    <dbReference type="NCBI Taxonomy" id="1795632"/>
    <lineage>
        <taxon>Bacteria</taxon>
        <taxon>Pseudomonadati</taxon>
        <taxon>Thermodesulfobacteriota</taxon>
        <taxon>Thermodesulfobacteria</taxon>
        <taxon>Thermodesulfobacteriales</taxon>
        <taxon>Thermodesulfatatoraceae</taxon>
        <taxon>Thermodesulfatator</taxon>
    </lineage>
</organism>
<dbReference type="STRING" id="1795632.TH606_06810"/>
<dbReference type="Proteomes" id="UP000076964">
    <property type="component" value="Unassembled WGS sequence"/>
</dbReference>
<comment type="caution">
    <text evidence="6">The sequence shown here is derived from an EMBL/GenBank/DDBJ whole genome shotgun (WGS) entry which is preliminary data.</text>
</comment>
<evidence type="ECO:0000259" key="5">
    <source>
        <dbReference type="Pfam" id="PF00551"/>
    </source>
</evidence>
<evidence type="ECO:0000256" key="4">
    <source>
        <dbReference type="ARBA" id="ARBA00022755"/>
    </source>
</evidence>
<evidence type="ECO:0000313" key="6">
    <source>
        <dbReference type="EMBL" id="OAG27448.1"/>
    </source>
</evidence>